<reference evidence="2" key="2">
    <citation type="submission" date="2024-05" db="EMBL/GenBank/DDBJ databases">
        <title>Rhodohalobacter halophilus gen. nov., sp. nov., a moderately halophilic member of the family Balneolaceae.</title>
        <authorList>
            <person name="Xia J."/>
        </authorList>
    </citation>
    <scope>NUCLEOTIDE SEQUENCE</scope>
    <source>
        <strain evidence="2">WB101</strain>
    </source>
</reference>
<evidence type="ECO:0000313" key="2">
    <source>
        <dbReference type="EMBL" id="MCG2590019.1"/>
    </source>
</evidence>
<dbReference type="Proteomes" id="UP001165366">
    <property type="component" value="Unassembled WGS sequence"/>
</dbReference>
<feature type="coiled-coil region" evidence="1">
    <location>
        <begin position="8"/>
        <end position="49"/>
    </location>
</feature>
<reference evidence="2" key="1">
    <citation type="submission" date="2022-01" db="EMBL/GenBank/DDBJ databases">
        <authorList>
            <person name="Wang Y."/>
        </authorList>
    </citation>
    <scope>NUCLEOTIDE SEQUENCE</scope>
    <source>
        <strain evidence="2">WB101</strain>
    </source>
</reference>
<name>A0ABS9KGP0_9BACT</name>
<keyword evidence="3" id="KW-1185">Reference proteome</keyword>
<protein>
    <recommendedName>
        <fullName evidence="4">Cell division protein ZapB</fullName>
    </recommendedName>
</protein>
<gene>
    <name evidence="2" type="ORF">L6773_15685</name>
</gene>
<evidence type="ECO:0000313" key="3">
    <source>
        <dbReference type="Proteomes" id="UP001165366"/>
    </source>
</evidence>
<evidence type="ECO:0008006" key="4">
    <source>
        <dbReference type="Google" id="ProtNLM"/>
    </source>
</evidence>
<proteinExistence type="predicted"/>
<dbReference type="Gene3D" id="6.10.250.370">
    <property type="match status" value="1"/>
</dbReference>
<organism evidence="2 3">
    <name type="scientific">Rhodohalobacter sulfatireducens</name>
    <dbReference type="NCBI Taxonomy" id="2911366"/>
    <lineage>
        <taxon>Bacteria</taxon>
        <taxon>Pseudomonadati</taxon>
        <taxon>Balneolota</taxon>
        <taxon>Balneolia</taxon>
        <taxon>Balneolales</taxon>
        <taxon>Balneolaceae</taxon>
        <taxon>Rhodohalobacter</taxon>
    </lineage>
</organism>
<accession>A0ABS9KGP0</accession>
<comment type="caution">
    <text evidence="2">The sequence shown here is derived from an EMBL/GenBank/DDBJ whole genome shotgun (WGS) entry which is preliminary data.</text>
</comment>
<keyword evidence="1" id="KW-0175">Coiled coil</keyword>
<sequence>MAVNEIQKETFQKLLDQIRTRVQHLKKQNKELNRENMKLKSKLNELQKDQADIFSNISESERIAMRHQVTDLIEKIDKYLED</sequence>
<dbReference type="RefSeq" id="WP_237855376.1">
    <property type="nucleotide sequence ID" value="NZ_JAKLWS010000024.1"/>
</dbReference>
<evidence type="ECO:0000256" key="1">
    <source>
        <dbReference type="SAM" id="Coils"/>
    </source>
</evidence>
<dbReference type="EMBL" id="JAKLWS010000024">
    <property type="protein sequence ID" value="MCG2590019.1"/>
    <property type="molecule type" value="Genomic_DNA"/>
</dbReference>